<evidence type="ECO:0000256" key="9">
    <source>
        <dbReference type="ARBA" id="ARBA00023118"/>
    </source>
</evidence>
<organism evidence="12 13">
    <name type="scientific">Nitrosomonas communis</name>
    <dbReference type="NCBI Taxonomy" id="44574"/>
    <lineage>
        <taxon>Bacteria</taxon>
        <taxon>Pseudomonadati</taxon>
        <taxon>Pseudomonadota</taxon>
        <taxon>Betaproteobacteria</taxon>
        <taxon>Nitrosomonadales</taxon>
        <taxon>Nitrosomonadaceae</taxon>
        <taxon>Nitrosomonas</taxon>
    </lineage>
</organism>
<dbReference type="AlphaFoldDB" id="A0A1H2PZY0"/>
<gene>
    <name evidence="12" type="ORF">SAMN05421882_1001136</name>
</gene>
<dbReference type="SUPFAM" id="SSF109604">
    <property type="entry name" value="HD-domain/PDEase-like"/>
    <property type="match status" value="1"/>
</dbReference>
<comment type="similarity">
    <text evidence="1">In the N-terminal section; belongs to the CRISPR-associated nuclease Cas3-HD family.</text>
</comment>
<dbReference type="Proteomes" id="UP000183454">
    <property type="component" value="Unassembled WGS sequence"/>
</dbReference>
<dbReference type="InterPro" id="IPR014001">
    <property type="entry name" value="Helicase_ATP-bd"/>
</dbReference>
<dbReference type="GO" id="GO:0051607">
    <property type="term" value="P:defense response to virus"/>
    <property type="evidence" value="ECO:0007669"/>
    <property type="project" value="UniProtKB-KW"/>
</dbReference>
<sequence>MELAHGGGEVVDMNVQLMEAKENKTHALAHVRQDSNGEWKEHALDEHLHEVARRAGEAAIAFGNEDWAQLAGLWHDLGKYREKFQKYINSVSGYNTEAHIEGAPGRVDHSTAGAIHAIEKLGLQGRILAYLIAGHHAGLPDWNNAEGGQSTLFQRIETGKQNGYLQEALNAVPPSEILNQSRPISLPPKGSLALWLRMLFSCLVDADFLDTEAFMDDKKSSLRSGYPSIDVLKSAFDQYMAQKAIKVKNSAVNHIRSQVLCQCREKAKLPPGLFSLTVPTGGGKTLSSMAFALNHAVHYQKNRVIYVIPYTSILEQTAEVYRGIFGAENVIEHHSNLDPDREDSRSRLAAENWDAPIIVTTNVQFFESLFAAKTSHCRKLHNIVNSIVVLDEAQLLPPEFLAPILHVMQDLVNGYKVSFVLSTATQPAFSPRPKFPGLNDVRELMDDPTQLYTDLKRVEAELPDDFTSSRTWDSIAEELQQYESVLCIVNSRKDCRELHRLMPKDTIHLSALMCGQHRSQVIAEIKQRLKDGIPTHVISTQLVEAGVDMDFPIVYRALAGLDAVAQAAGRCNREGMLPQLGKVVIFVPPNPAVPGLLRKAQQSGQEILRLADGDPLTRERFEAYFKHYYGSLNSLDKADIVGLLDLHNQAEARKAEFSFRTASGLFRLIDEEGQIAVIVRYGESLRLIDALEKSQNMLPHEHRGILRKLQRYTVNIREHECRKLCDSKDIKEIFPGVYMQITTGLYDERLGLFTGGYALSASELIS</sequence>
<dbReference type="Pfam" id="PF01966">
    <property type="entry name" value="HD"/>
    <property type="match status" value="1"/>
</dbReference>
<evidence type="ECO:0000313" key="13">
    <source>
        <dbReference type="Proteomes" id="UP000183454"/>
    </source>
</evidence>
<dbReference type="InterPro" id="IPR054712">
    <property type="entry name" value="Cas3-like_dom"/>
</dbReference>
<dbReference type="EMBL" id="FNNH01000001">
    <property type="protein sequence ID" value="SDW00128.1"/>
    <property type="molecule type" value="Genomic_DNA"/>
</dbReference>
<feature type="domain" description="HD Cas3-type" evidence="11">
    <location>
        <begin position="37"/>
        <end position="209"/>
    </location>
</feature>
<evidence type="ECO:0000256" key="6">
    <source>
        <dbReference type="ARBA" id="ARBA00022801"/>
    </source>
</evidence>
<dbReference type="InterPro" id="IPR006483">
    <property type="entry name" value="CRISPR-assoc_Cas3_HD"/>
</dbReference>
<dbReference type="GO" id="GO:0016787">
    <property type="term" value="F:hydrolase activity"/>
    <property type="evidence" value="ECO:0007669"/>
    <property type="project" value="UniProtKB-KW"/>
</dbReference>
<feature type="domain" description="Helicase ATP-binding" evidence="10">
    <location>
        <begin position="265"/>
        <end position="444"/>
    </location>
</feature>
<keyword evidence="9" id="KW-0051">Antiviral defense</keyword>
<dbReference type="GO" id="GO:0003676">
    <property type="term" value="F:nucleic acid binding"/>
    <property type="evidence" value="ECO:0007669"/>
    <property type="project" value="InterPro"/>
</dbReference>
<dbReference type="InterPro" id="IPR011545">
    <property type="entry name" value="DEAD/DEAH_box_helicase_dom"/>
</dbReference>
<evidence type="ECO:0000259" key="11">
    <source>
        <dbReference type="PROSITE" id="PS51643"/>
    </source>
</evidence>
<dbReference type="Gene3D" id="3.40.50.300">
    <property type="entry name" value="P-loop containing nucleotide triphosphate hydrolases"/>
    <property type="match status" value="2"/>
</dbReference>
<dbReference type="CDD" id="cd09641">
    <property type="entry name" value="Cas3''_I"/>
    <property type="match status" value="1"/>
</dbReference>
<dbReference type="CDD" id="cd17930">
    <property type="entry name" value="DEXHc_cas3"/>
    <property type="match status" value="1"/>
</dbReference>
<evidence type="ECO:0000256" key="4">
    <source>
        <dbReference type="ARBA" id="ARBA00022723"/>
    </source>
</evidence>
<protein>
    <submittedName>
        <fullName evidence="12">CRISPR-associated endonuclease/helicase Cas3</fullName>
    </submittedName>
</protein>
<dbReference type="Pfam" id="PF00270">
    <property type="entry name" value="DEAD"/>
    <property type="match status" value="1"/>
</dbReference>
<keyword evidence="5" id="KW-0547">Nucleotide-binding</keyword>
<dbReference type="GO" id="GO:0046872">
    <property type="term" value="F:metal ion binding"/>
    <property type="evidence" value="ECO:0007669"/>
    <property type="project" value="UniProtKB-KW"/>
</dbReference>
<dbReference type="PROSITE" id="PS51192">
    <property type="entry name" value="HELICASE_ATP_BIND_1"/>
    <property type="match status" value="1"/>
</dbReference>
<dbReference type="GO" id="GO:0004519">
    <property type="term" value="F:endonuclease activity"/>
    <property type="evidence" value="ECO:0007669"/>
    <property type="project" value="UniProtKB-KW"/>
</dbReference>
<dbReference type="InterPro" id="IPR006474">
    <property type="entry name" value="Helicase_Cas3_CRISPR-ass_core"/>
</dbReference>
<evidence type="ECO:0000313" key="12">
    <source>
        <dbReference type="EMBL" id="SDW00128.1"/>
    </source>
</evidence>
<evidence type="ECO:0000256" key="3">
    <source>
        <dbReference type="ARBA" id="ARBA00022722"/>
    </source>
</evidence>
<evidence type="ECO:0000256" key="2">
    <source>
        <dbReference type="ARBA" id="ARBA00009046"/>
    </source>
</evidence>
<name>A0A1H2PZY0_9PROT</name>
<dbReference type="GO" id="GO:0004386">
    <property type="term" value="F:helicase activity"/>
    <property type="evidence" value="ECO:0007669"/>
    <property type="project" value="UniProtKB-KW"/>
</dbReference>
<reference evidence="12 13" key="1">
    <citation type="submission" date="2016-10" db="EMBL/GenBank/DDBJ databases">
        <authorList>
            <person name="de Groot N.N."/>
        </authorList>
    </citation>
    <scope>NUCLEOTIDE SEQUENCE [LARGE SCALE GENOMIC DNA]</scope>
    <source>
        <strain evidence="12 13">Nm110</strain>
    </source>
</reference>
<dbReference type="PROSITE" id="PS51643">
    <property type="entry name" value="HD_CAS3"/>
    <property type="match status" value="1"/>
</dbReference>
<evidence type="ECO:0000256" key="7">
    <source>
        <dbReference type="ARBA" id="ARBA00022806"/>
    </source>
</evidence>
<proteinExistence type="inferred from homology"/>
<evidence type="ECO:0000256" key="8">
    <source>
        <dbReference type="ARBA" id="ARBA00022840"/>
    </source>
</evidence>
<keyword evidence="7 12" id="KW-0347">Helicase</keyword>
<evidence type="ECO:0000256" key="1">
    <source>
        <dbReference type="ARBA" id="ARBA00006847"/>
    </source>
</evidence>
<dbReference type="InterPro" id="IPR027417">
    <property type="entry name" value="P-loop_NTPase"/>
</dbReference>
<dbReference type="Gene3D" id="1.10.3210.30">
    <property type="match status" value="1"/>
</dbReference>
<keyword evidence="12" id="KW-0255">Endonuclease</keyword>
<evidence type="ECO:0000256" key="5">
    <source>
        <dbReference type="ARBA" id="ARBA00022741"/>
    </source>
</evidence>
<dbReference type="SUPFAM" id="SSF52540">
    <property type="entry name" value="P-loop containing nucleoside triphosphate hydrolases"/>
    <property type="match status" value="1"/>
</dbReference>
<keyword evidence="8" id="KW-0067">ATP-binding</keyword>
<dbReference type="InterPro" id="IPR038257">
    <property type="entry name" value="CRISPR-assoc_Cas3_HD_sf"/>
</dbReference>
<keyword evidence="3" id="KW-0540">Nuclease</keyword>
<comment type="similarity">
    <text evidence="2">In the central section; belongs to the CRISPR-associated helicase Cas3 family.</text>
</comment>
<evidence type="ECO:0000259" key="10">
    <source>
        <dbReference type="PROSITE" id="PS51192"/>
    </source>
</evidence>
<keyword evidence="4" id="KW-0479">Metal-binding</keyword>
<keyword evidence="6" id="KW-0378">Hydrolase</keyword>
<accession>A0A1H2PZY0</accession>
<dbReference type="NCBIfam" id="TIGR01596">
    <property type="entry name" value="cas3_HD"/>
    <property type="match status" value="1"/>
</dbReference>
<dbReference type="Pfam" id="PF22590">
    <property type="entry name" value="Cas3-like_C_2"/>
    <property type="match status" value="1"/>
</dbReference>
<dbReference type="SMART" id="SM00487">
    <property type="entry name" value="DEXDc"/>
    <property type="match status" value="1"/>
</dbReference>
<dbReference type="GO" id="GO:0005524">
    <property type="term" value="F:ATP binding"/>
    <property type="evidence" value="ECO:0007669"/>
    <property type="project" value="UniProtKB-KW"/>
</dbReference>
<dbReference type="InterPro" id="IPR006674">
    <property type="entry name" value="HD_domain"/>
</dbReference>
<dbReference type="NCBIfam" id="TIGR01587">
    <property type="entry name" value="cas3_core"/>
    <property type="match status" value="1"/>
</dbReference>